<evidence type="ECO:0000259" key="3">
    <source>
        <dbReference type="SMART" id="SM00062"/>
    </source>
</evidence>
<dbReference type="InterPro" id="IPR001638">
    <property type="entry name" value="Solute-binding_3/MltF_N"/>
</dbReference>
<feature type="domain" description="Solute-binding protein family 3/N-terminal" evidence="3">
    <location>
        <begin position="47"/>
        <end position="275"/>
    </location>
</feature>
<feature type="chain" id="PRO_5014915416" description="Solute-binding protein family 3/N-terminal domain-containing protein" evidence="2">
    <location>
        <begin position="27"/>
        <end position="293"/>
    </location>
</feature>
<evidence type="ECO:0000313" key="5">
    <source>
        <dbReference type="Proteomes" id="UP000230973"/>
    </source>
</evidence>
<protein>
    <recommendedName>
        <fullName evidence="3">Solute-binding protein family 3/N-terminal domain-containing protein</fullName>
    </recommendedName>
</protein>
<organism evidence="4 5">
    <name type="scientific">Candidatus Uhrbacteria bacterium CG_4_10_14_0_8_um_filter_58_22</name>
    <dbReference type="NCBI Taxonomy" id="1975029"/>
    <lineage>
        <taxon>Bacteria</taxon>
        <taxon>Candidatus Uhriibacteriota</taxon>
    </lineage>
</organism>
<dbReference type="SMART" id="SM00062">
    <property type="entry name" value="PBPb"/>
    <property type="match status" value="1"/>
</dbReference>
<dbReference type="AlphaFoldDB" id="A0A2M7QAF2"/>
<feature type="signal peptide" evidence="2">
    <location>
        <begin position="1"/>
        <end position="26"/>
    </location>
</feature>
<reference evidence="5" key="1">
    <citation type="submission" date="2017-09" db="EMBL/GenBank/DDBJ databases">
        <title>Depth-based differentiation of microbial function through sediment-hosted aquifers and enrichment of novel symbionts in the deep terrestrial subsurface.</title>
        <authorList>
            <person name="Probst A.J."/>
            <person name="Ladd B."/>
            <person name="Jarett J.K."/>
            <person name="Geller-Mcgrath D.E."/>
            <person name="Sieber C.M.K."/>
            <person name="Emerson J.B."/>
            <person name="Anantharaman K."/>
            <person name="Thomas B.C."/>
            <person name="Malmstrom R."/>
            <person name="Stieglmeier M."/>
            <person name="Klingl A."/>
            <person name="Woyke T."/>
            <person name="Ryan C.M."/>
            <person name="Banfield J.F."/>
        </authorList>
    </citation>
    <scope>NUCLEOTIDE SEQUENCE [LARGE SCALE GENOMIC DNA]</scope>
</reference>
<name>A0A2M7QAF2_9BACT</name>
<keyword evidence="1 2" id="KW-0732">Signal</keyword>
<dbReference type="Gene3D" id="3.40.190.10">
    <property type="entry name" value="Periplasmic binding protein-like II"/>
    <property type="match status" value="2"/>
</dbReference>
<dbReference type="Proteomes" id="UP000230973">
    <property type="component" value="Unassembled WGS sequence"/>
</dbReference>
<gene>
    <name evidence="4" type="ORF">COY93_03545</name>
</gene>
<evidence type="ECO:0000256" key="2">
    <source>
        <dbReference type="SAM" id="SignalP"/>
    </source>
</evidence>
<accession>A0A2M7QAF2</accession>
<dbReference type="PANTHER" id="PTHR35936">
    <property type="entry name" value="MEMBRANE-BOUND LYTIC MUREIN TRANSGLYCOSYLASE F"/>
    <property type="match status" value="1"/>
</dbReference>
<evidence type="ECO:0000313" key="4">
    <source>
        <dbReference type="EMBL" id="PIY62216.1"/>
    </source>
</evidence>
<dbReference type="Pfam" id="PF00497">
    <property type="entry name" value="SBP_bac_3"/>
    <property type="match status" value="1"/>
</dbReference>
<dbReference type="PANTHER" id="PTHR35936:SF19">
    <property type="entry name" value="AMINO-ACID-BINDING PROTEIN YXEM-RELATED"/>
    <property type="match status" value="1"/>
</dbReference>
<proteinExistence type="predicted"/>
<dbReference type="SUPFAM" id="SSF53850">
    <property type="entry name" value="Periplasmic binding protein-like II"/>
    <property type="match status" value="1"/>
</dbReference>
<evidence type="ECO:0000256" key="1">
    <source>
        <dbReference type="ARBA" id="ARBA00022729"/>
    </source>
</evidence>
<dbReference type="EMBL" id="PFLC01000047">
    <property type="protein sequence ID" value="PIY62216.1"/>
    <property type="molecule type" value="Genomic_DNA"/>
</dbReference>
<comment type="caution">
    <text evidence="4">The sequence shown here is derived from an EMBL/GenBank/DDBJ whole genome shotgun (WGS) entry which is preliminary data.</text>
</comment>
<sequence>MNKQLTTALGIIILAVAASLATVRIAVPSGGPVGGADVYDGVIKSGVVRACYLVYPPASIKDPNTGEMSGVFVETLEKAAENMGLTVEWNAEVGWGEMIEALDSNRCDIIGSPAWSNSTRGRSAEFVQPVYYSAINAYVRADDHRFDQDIRVANDSSFKLATVDGETSQLIVSRQFPNAQTLELPQSTDVSQMLLNVADGKADMAFLEPTVANEYDRNNPGRIKNVSVDKPVVIYGNVMMVKKGEFLFKTAMDNAVSELLNNGYVDELIDRYEADYPGGFYRVAAPYVVPQDR</sequence>